<reference evidence="2" key="1">
    <citation type="journal article" date="2021" name="Sci. Rep.">
        <title>Diploid genomic architecture of Nitzschia inconspicua, an elite biomass production diatom.</title>
        <authorList>
            <person name="Oliver A."/>
            <person name="Podell S."/>
            <person name="Pinowska A."/>
            <person name="Traller J.C."/>
            <person name="Smith S.R."/>
            <person name="McClure R."/>
            <person name="Beliaev A."/>
            <person name="Bohutskyi P."/>
            <person name="Hill E.A."/>
            <person name="Rabines A."/>
            <person name="Zheng H."/>
            <person name="Allen L.Z."/>
            <person name="Kuo A."/>
            <person name="Grigoriev I.V."/>
            <person name="Allen A.E."/>
            <person name="Hazlebeck D."/>
            <person name="Allen E.E."/>
        </authorList>
    </citation>
    <scope>NUCLEOTIDE SEQUENCE</scope>
    <source>
        <strain evidence="2">Hildebrandi</strain>
    </source>
</reference>
<evidence type="ECO:0000256" key="1">
    <source>
        <dbReference type="SAM" id="MobiDB-lite"/>
    </source>
</evidence>
<proteinExistence type="predicted"/>
<accession>A0A9K3LUS1</accession>
<feature type="region of interest" description="Disordered" evidence="1">
    <location>
        <begin position="519"/>
        <end position="582"/>
    </location>
</feature>
<dbReference type="Pfam" id="PF13450">
    <property type="entry name" value="NAD_binding_8"/>
    <property type="match status" value="1"/>
</dbReference>
<dbReference type="PANTHER" id="PTHR16128">
    <property type="entry name" value="FAD/NAD(P)-BINDING OXIDOREDUCTASE FAMILY PROTEIN"/>
    <property type="match status" value="1"/>
</dbReference>
<feature type="compositionally biased region" description="Basic and acidic residues" evidence="1">
    <location>
        <begin position="108"/>
        <end position="118"/>
    </location>
</feature>
<dbReference type="OrthoDB" id="417877at2759"/>
<keyword evidence="3" id="KW-1185">Reference proteome</keyword>
<gene>
    <name evidence="2" type="ORF">IV203_031137</name>
</gene>
<name>A0A9K3LUS1_9STRA</name>
<dbReference type="Proteomes" id="UP000693970">
    <property type="component" value="Unassembled WGS sequence"/>
</dbReference>
<sequence length="582" mass="64341">MRPTPTFVIIFQLVLCCMTIFVPICRAFRSTSLIYQREMSPPSPLRVTSTFRGATNVDFEGKNIKPSVAIIGGGIAGLSCAAELQQSYDVTVYDTGRLRPGGRASSRQPRDPLKEDEHPGNFPILSKFRYDHAAQFISCSASDTSKWREEFNKQLEKWVDQGILQIAPVDSMYALEKKGPSSWKWTCINSKSDDGSSTKSTVEFYYPPEGMSSLSQAMMKEGSFKVEQDVWVSPSSGVRFLSQQKNNDPDSQKSPSKWQVRAQGRVLGEYSHLVIAHNGKCADRLMSQTPAKDVHKLLRVNFNDRVPANGGRKMTLNSLYSVTIALKSPSPLSRALPDSFLCGFVQGHPKLSVVSCQTQKYPPMSYGNANDETIEVWNILSTATFAKQHKAPQEFLPEEVVANVTQQLVEALEEIVVSNIDNSPLLDQVVDSRVQLWGAAVPMNVWNAKGSKSGFVWDPRFQVGVCGDWLVEPSIAGAWTSGRCIGRHLKEIRQARQNQNDQSVGLDGRFEASSGVQRLGIASLDGPMNDSKENDTRLRGFNTSPGSRNRASNKHQGESGSIRQGNRVPQQKKGRTIDSSNG</sequence>
<dbReference type="PANTHER" id="PTHR16128:SF5">
    <property type="entry name" value="FAD_NAD(P)-BINDING OXIDOREDUCTASE FAMILY PROTEIN"/>
    <property type="match status" value="1"/>
</dbReference>
<evidence type="ECO:0000313" key="2">
    <source>
        <dbReference type="EMBL" id="KAG7368394.1"/>
    </source>
</evidence>
<feature type="compositionally biased region" description="Polar residues" evidence="1">
    <location>
        <begin position="558"/>
        <end position="569"/>
    </location>
</feature>
<feature type="compositionally biased region" description="Polar residues" evidence="1">
    <location>
        <begin position="541"/>
        <end position="550"/>
    </location>
</feature>
<evidence type="ECO:0000313" key="3">
    <source>
        <dbReference type="Proteomes" id="UP000693970"/>
    </source>
</evidence>
<dbReference type="AlphaFoldDB" id="A0A9K3LUS1"/>
<reference evidence="2" key="2">
    <citation type="submission" date="2021-04" db="EMBL/GenBank/DDBJ databases">
        <authorList>
            <person name="Podell S."/>
        </authorList>
    </citation>
    <scope>NUCLEOTIDE SEQUENCE</scope>
    <source>
        <strain evidence="2">Hildebrandi</strain>
    </source>
</reference>
<comment type="caution">
    <text evidence="2">The sequence shown here is derived from an EMBL/GenBank/DDBJ whole genome shotgun (WGS) entry which is preliminary data.</text>
</comment>
<organism evidence="2 3">
    <name type="scientific">Nitzschia inconspicua</name>
    <dbReference type="NCBI Taxonomy" id="303405"/>
    <lineage>
        <taxon>Eukaryota</taxon>
        <taxon>Sar</taxon>
        <taxon>Stramenopiles</taxon>
        <taxon>Ochrophyta</taxon>
        <taxon>Bacillariophyta</taxon>
        <taxon>Bacillariophyceae</taxon>
        <taxon>Bacillariophycidae</taxon>
        <taxon>Bacillariales</taxon>
        <taxon>Bacillariaceae</taxon>
        <taxon>Nitzschia</taxon>
    </lineage>
</organism>
<protein>
    <submittedName>
        <fullName evidence="2">FAD dependent oxidoreductase</fullName>
    </submittedName>
</protein>
<feature type="region of interest" description="Disordered" evidence="1">
    <location>
        <begin position="99"/>
        <end position="118"/>
    </location>
</feature>
<dbReference type="EMBL" id="JAGRRH010000006">
    <property type="protein sequence ID" value="KAG7368394.1"/>
    <property type="molecule type" value="Genomic_DNA"/>
</dbReference>